<accession>A0A975EZN4</accession>
<dbReference type="GO" id="GO:0016020">
    <property type="term" value="C:membrane"/>
    <property type="evidence" value="ECO:0007669"/>
    <property type="project" value="UniProtKB-SubCell"/>
</dbReference>
<dbReference type="Pfam" id="PF10502">
    <property type="entry name" value="Peptidase_S26"/>
    <property type="match status" value="1"/>
</dbReference>
<dbReference type="PANTHER" id="PTHR43390:SF1">
    <property type="entry name" value="CHLOROPLAST PROCESSING PEPTIDASE"/>
    <property type="match status" value="1"/>
</dbReference>
<organism evidence="8 9">
    <name type="scientific">Treponema parvum</name>
    <dbReference type="NCBI Taxonomy" id="138851"/>
    <lineage>
        <taxon>Bacteria</taxon>
        <taxon>Pseudomonadati</taxon>
        <taxon>Spirochaetota</taxon>
        <taxon>Spirochaetia</taxon>
        <taxon>Spirochaetales</taxon>
        <taxon>Treponemataceae</taxon>
        <taxon>Treponema</taxon>
    </lineage>
</organism>
<feature type="transmembrane region" description="Helical" evidence="6">
    <location>
        <begin position="21"/>
        <end position="44"/>
    </location>
</feature>
<dbReference type="InterPro" id="IPR000223">
    <property type="entry name" value="Pept_S26A_signal_pept_1"/>
</dbReference>
<sequence>MKKNDLYELSYELKRQLHLRIIVSVLSFVFLCVFITIILNFFVFPVRQKSVSMEPSVSPGACIMISRLYNEIKRGELILVQPKEAVKIPFALRALDYVAAFFTGQRIFPFSMARGAEKPLLRRAVGLPGDTIYMKDYVLYIKPAGQQYFLTEFEYMKIPYQVSIDPLNSEWDSALGSIGNFDPVFLDKDEYFVLGDNRTCSLDSRLWESLSRRSIVGKGLFQYFPLSGMRIF</sequence>
<dbReference type="InterPro" id="IPR036286">
    <property type="entry name" value="LexA/Signal_pep-like_sf"/>
</dbReference>
<dbReference type="NCBIfam" id="TIGR02227">
    <property type="entry name" value="sigpep_I_bact"/>
    <property type="match status" value="1"/>
</dbReference>
<dbReference type="Proteomes" id="UP000671995">
    <property type="component" value="Chromosome"/>
</dbReference>
<reference evidence="8" key="2">
    <citation type="journal article" date="2021" name="Microbiol. Resour. Announc.">
        <title>Complete Genome Sequences of Three Human Oral Treponema parvum Isolates.</title>
        <authorList>
            <person name="Zeng H."/>
            <person name="Watt R.M."/>
        </authorList>
    </citation>
    <scope>NUCLEOTIDE SEQUENCE</scope>
    <source>
        <strain evidence="8">ATCC 700773</strain>
    </source>
</reference>
<evidence type="ECO:0000256" key="6">
    <source>
        <dbReference type="RuleBase" id="RU362042"/>
    </source>
</evidence>
<keyword evidence="6" id="KW-1133">Transmembrane helix</keyword>
<evidence type="ECO:0000256" key="4">
    <source>
        <dbReference type="ARBA" id="ARBA00019232"/>
    </source>
</evidence>
<dbReference type="InterPro" id="IPR019533">
    <property type="entry name" value="Peptidase_S26"/>
</dbReference>
<evidence type="ECO:0000256" key="1">
    <source>
        <dbReference type="ARBA" id="ARBA00000677"/>
    </source>
</evidence>
<name>A0A975EZN4_9SPIR</name>
<dbReference type="PANTHER" id="PTHR43390">
    <property type="entry name" value="SIGNAL PEPTIDASE I"/>
    <property type="match status" value="1"/>
</dbReference>
<keyword evidence="6" id="KW-0645">Protease</keyword>
<feature type="domain" description="Peptidase S26" evidence="7">
    <location>
        <begin position="25"/>
        <end position="223"/>
    </location>
</feature>
<evidence type="ECO:0000313" key="9">
    <source>
        <dbReference type="Proteomes" id="UP000671995"/>
    </source>
</evidence>
<dbReference type="SUPFAM" id="SSF51306">
    <property type="entry name" value="LexA/Signal peptidase"/>
    <property type="match status" value="1"/>
</dbReference>
<keyword evidence="5 6" id="KW-0378">Hydrolase</keyword>
<evidence type="ECO:0000256" key="3">
    <source>
        <dbReference type="ARBA" id="ARBA00013208"/>
    </source>
</evidence>
<comment type="catalytic activity">
    <reaction evidence="1 6">
        <text>Cleavage of hydrophobic, N-terminal signal or leader sequences from secreted and periplasmic proteins.</text>
        <dbReference type="EC" id="3.4.21.89"/>
    </reaction>
</comment>
<evidence type="ECO:0000256" key="2">
    <source>
        <dbReference type="ARBA" id="ARBA00009370"/>
    </source>
</evidence>
<comment type="similarity">
    <text evidence="2 6">Belongs to the peptidase S26 family.</text>
</comment>
<dbReference type="CDD" id="cd06462">
    <property type="entry name" value="Peptidase_S24_S26"/>
    <property type="match status" value="1"/>
</dbReference>
<evidence type="ECO:0000259" key="7">
    <source>
        <dbReference type="Pfam" id="PF10502"/>
    </source>
</evidence>
<protein>
    <recommendedName>
        <fullName evidence="4 6">Signal peptidase I</fullName>
        <ecNumber evidence="3 6">3.4.21.89</ecNumber>
    </recommendedName>
</protein>
<dbReference type="PROSITE" id="PS00761">
    <property type="entry name" value="SPASE_I_3"/>
    <property type="match status" value="1"/>
</dbReference>
<dbReference type="CDD" id="cd06530">
    <property type="entry name" value="S26_SPase_I"/>
    <property type="match status" value="1"/>
</dbReference>
<dbReference type="InterPro" id="IPR019758">
    <property type="entry name" value="Pept_S26A_signal_pept_1_CS"/>
</dbReference>
<evidence type="ECO:0000313" key="8">
    <source>
        <dbReference type="EMBL" id="QTQ11732.1"/>
    </source>
</evidence>
<keyword evidence="6" id="KW-0812">Transmembrane</keyword>
<dbReference type="EMBL" id="CP054257">
    <property type="protein sequence ID" value="QTQ11732.1"/>
    <property type="molecule type" value="Genomic_DNA"/>
</dbReference>
<proteinExistence type="inferred from homology"/>
<reference evidence="8" key="1">
    <citation type="submission" date="2020-05" db="EMBL/GenBank/DDBJ databases">
        <authorList>
            <person name="Zeng H."/>
            <person name="Chan Y.K."/>
            <person name="Watt R.M."/>
        </authorList>
    </citation>
    <scope>NUCLEOTIDE SEQUENCE</scope>
    <source>
        <strain evidence="8">ATCC 700773</strain>
    </source>
</reference>
<dbReference type="AlphaFoldDB" id="A0A975EZN4"/>
<dbReference type="Gene3D" id="2.10.109.10">
    <property type="entry name" value="Umud Fragment, subunit A"/>
    <property type="match status" value="1"/>
</dbReference>
<dbReference type="RefSeq" id="WP_210118527.1">
    <property type="nucleotide sequence ID" value="NZ_CP054257.1"/>
</dbReference>
<dbReference type="GO" id="GO:0006465">
    <property type="term" value="P:signal peptide processing"/>
    <property type="evidence" value="ECO:0007669"/>
    <property type="project" value="InterPro"/>
</dbReference>
<gene>
    <name evidence="8" type="primary">lepB</name>
    <name evidence="8" type="ORF">HRI96_05665</name>
</gene>
<dbReference type="PRINTS" id="PR00727">
    <property type="entry name" value="LEADERPTASE"/>
</dbReference>
<comment type="subcellular location">
    <subcellularLocation>
        <location evidence="6">Membrane</location>
        <topology evidence="6">Single-pass type II membrane protein</topology>
    </subcellularLocation>
</comment>
<evidence type="ECO:0000256" key="5">
    <source>
        <dbReference type="ARBA" id="ARBA00022801"/>
    </source>
</evidence>
<dbReference type="GO" id="GO:0004252">
    <property type="term" value="F:serine-type endopeptidase activity"/>
    <property type="evidence" value="ECO:0007669"/>
    <property type="project" value="InterPro"/>
</dbReference>
<dbReference type="EC" id="3.4.21.89" evidence="3 6"/>
<dbReference type="GO" id="GO:0009003">
    <property type="term" value="F:signal peptidase activity"/>
    <property type="evidence" value="ECO:0007669"/>
    <property type="project" value="UniProtKB-EC"/>
</dbReference>
<keyword evidence="6" id="KW-0472">Membrane</keyword>